<dbReference type="RefSeq" id="XP_006668432.1">
    <property type="nucleotide sequence ID" value="XM_006668369.1"/>
</dbReference>
<dbReference type="KEGG" id="cmt:CCM_03218"/>
<dbReference type="STRING" id="983644.G3J9G9"/>
<sequence length="566" mass="64917">MESTTTIQIGDLPAELLCQVFGQFAEPHFPNLQTLDAWKRQPGSPWIESRNALQNLRLVCRRFHDAASPLLFTYLSICVEQSSVERASEISSQPHLASCIRGVIIYAGLNSQELVDNILEFQRRMVLELLDCLRRMINGKGQVETREVEPHRYNLDVVTRNYHNITQAWNVHFWHYRRARLGPSADENDGAGEPDATEETETLDPDTLCYCEIMKFGHEEYKARTKEQHEYLETDAFLKDITACLTRLPHLEEVEVDSRRSAPINLRDILENNNLGDLRRYVEYAHQGPWTAPDYYRDYHFARIMTILPLSLRDAGIRLRTLRLGMIPSTFPRFVERPPGHTYQLADYESLMERLADASRTLESVAIRMDFDTDDYWAEFVDGYLRAVLSSKALLELDVDVPRPLSGTGVNAPGTSAYRVGQILSARSPERLRRMCLSGLTMQAASIEKMMVSCPKTRLEGIYLWDGLWADIVDAVKAARSLDRRVDAPRIRLHGLMGGEMGDSLVYEEVAREKEVEYVSMGYGGREPIVLMMAEQYLSGEGGVQRNPFREHKHNELYFRGRRPKH</sequence>
<evidence type="ECO:0000313" key="2">
    <source>
        <dbReference type="Proteomes" id="UP000001610"/>
    </source>
</evidence>
<protein>
    <submittedName>
        <fullName evidence="1">Uncharacterized protein</fullName>
    </submittedName>
</protein>
<dbReference type="Proteomes" id="UP000001610">
    <property type="component" value="Unassembled WGS sequence"/>
</dbReference>
<proteinExistence type="predicted"/>
<name>G3J9G9_CORMM</name>
<dbReference type="OMA" id="NPFREHK"/>
<evidence type="ECO:0000313" key="1">
    <source>
        <dbReference type="EMBL" id="EGX94946.1"/>
    </source>
</evidence>
<dbReference type="InParanoid" id="G3J9G9"/>
<organism evidence="1 2">
    <name type="scientific">Cordyceps militaris (strain CM01)</name>
    <name type="common">Caterpillar fungus</name>
    <dbReference type="NCBI Taxonomy" id="983644"/>
    <lineage>
        <taxon>Eukaryota</taxon>
        <taxon>Fungi</taxon>
        <taxon>Dikarya</taxon>
        <taxon>Ascomycota</taxon>
        <taxon>Pezizomycotina</taxon>
        <taxon>Sordariomycetes</taxon>
        <taxon>Hypocreomycetidae</taxon>
        <taxon>Hypocreales</taxon>
        <taxon>Cordycipitaceae</taxon>
        <taxon>Cordyceps</taxon>
    </lineage>
</organism>
<dbReference type="EMBL" id="JH126400">
    <property type="protein sequence ID" value="EGX94946.1"/>
    <property type="molecule type" value="Genomic_DNA"/>
</dbReference>
<dbReference type="GeneID" id="18165244"/>
<reference evidence="1 2" key="1">
    <citation type="journal article" date="2011" name="Genome Biol.">
        <title>Genome sequence of the insect pathogenic fungus Cordyceps militaris, a valued traditional Chinese medicine.</title>
        <authorList>
            <person name="Zheng P."/>
            <person name="Xia Y."/>
            <person name="Xiao G."/>
            <person name="Xiong C."/>
            <person name="Hu X."/>
            <person name="Zhang S."/>
            <person name="Zheng H."/>
            <person name="Huang Y."/>
            <person name="Zhou Y."/>
            <person name="Wang S."/>
            <person name="Zhao G.P."/>
            <person name="Liu X."/>
            <person name="St Leger R.J."/>
            <person name="Wang C."/>
        </authorList>
    </citation>
    <scope>NUCLEOTIDE SEQUENCE [LARGE SCALE GENOMIC DNA]</scope>
    <source>
        <strain evidence="1 2">CM01</strain>
    </source>
</reference>
<dbReference type="VEuPathDB" id="FungiDB:CCM_03218"/>
<gene>
    <name evidence="1" type="ORF">CCM_03218</name>
</gene>
<keyword evidence="2" id="KW-1185">Reference proteome</keyword>
<dbReference type="AlphaFoldDB" id="G3J9G9"/>
<dbReference type="HOGENOM" id="CLU_481472_0_0_1"/>
<accession>G3J9G9</accession>
<dbReference type="OrthoDB" id="3759773at2759"/>